<dbReference type="SUPFAM" id="SSF53167">
    <property type="entry name" value="Purine and uridine phosphorylases"/>
    <property type="match status" value="1"/>
</dbReference>
<comment type="similarity">
    <text evidence="3">Belongs to the PNP/MTAP phosphorylase family. MTAP subfamily.</text>
</comment>
<dbReference type="InterPro" id="IPR000845">
    <property type="entry name" value="Nucleoside_phosphorylase_d"/>
</dbReference>
<keyword evidence="2 3" id="KW-0808">Transferase</keyword>
<feature type="binding site" evidence="3">
    <location>
        <position position="183"/>
    </location>
    <ligand>
        <name>phosphate</name>
        <dbReference type="ChEBI" id="CHEBI:43474"/>
    </ligand>
</feature>
<dbReference type="AlphaFoldDB" id="A0A1F4T5G5"/>
<feature type="binding site" evidence="3">
    <location>
        <position position="10"/>
    </location>
    <ligand>
        <name>phosphate</name>
        <dbReference type="ChEBI" id="CHEBI:43474"/>
    </ligand>
</feature>
<organism evidence="5 6">
    <name type="scientific">candidate division WOR-1 bacterium RIFOXYC12_FULL_54_18</name>
    <dbReference type="NCBI Taxonomy" id="1802584"/>
    <lineage>
        <taxon>Bacteria</taxon>
        <taxon>Bacillati</taxon>
        <taxon>Saganbacteria</taxon>
    </lineage>
</organism>
<dbReference type="EMBL" id="MEUG01000001">
    <property type="protein sequence ID" value="OGC27787.1"/>
    <property type="molecule type" value="Genomic_DNA"/>
</dbReference>
<dbReference type="CDD" id="cd09010">
    <property type="entry name" value="MTAP_SsMTAPII_like_MTIP"/>
    <property type="match status" value="1"/>
</dbReference>
<dbReference type="GO" id="GO:0017061">
    <property type="term" value="F:S-methyl-5-thioadenosine phosphorylase activity"/>
    <property type="evidence" value="ECO:0007669"/>
    <property type="project" value="InterPro"/>
</dbReference>
<feature type="domain" description="Nucleoside phosphorylase" evidence="4">
    <location>
        <begin position="3"/>
        <end position="241"/>
    </location>
</feature>
<evidence type="ECO:0000259" key="4">
    <source>
        <dbReference type="Pfam" id="PF01048"/>
    </source>
</evidence>
<evidence type="ECO:0000256" key="1">
    <source>
        <dbReference type="ARBA" id="ARBA00022676"/>
    </source>
</evidence>
<comment type="function">
    <text evidence="3">Purine nucleoside phosphorylase involved in purine salvage.</text>
</comment>
<dbReference type="GO" id="GO:0019509">
    <property type="term" value="P:L-methionine salvage from methylthioadenosine"/>
    <property type="evidence" value="ECO:0007669"/>
    <property type="project" value="TreeGrafter"/>
</dbReference>
<feature type="binding site" evidence="3">
    <location>
        <position position="182"/>
    </location>
    <ligand>
        <name>substrate</name>
    </ligand>
</feature>
<feature type="site" description="Important for substrate specificity" evidence="3">
    <location>
        <position position="164"/>
    </location>
</feature>
<dbReference type="PANTHER" id="PTHR42679:SF2">
    <property type="entry name" value="S-METHYL-5'-THIOADENOSINE PHOSPHORYLASE"/>
    <property type="match status" value="1"/>
</dbReference>
<dbReference type="PANTHER" id="PTHR42679">
    <property type="entry name" value="S-METHYL-5'-THIOADENOSINE PHOSPHORYLASE"/>
    <property type="match status" value="1"/>
</dbReference>
<comment type="caution">
    <text evidence="5">The sequence shown here is derived from an EMBL/GenBank/DDBJ whole genome shotgun (WGS) entry which is preliminary data.</text>
</comment>
<dbReference type="EC" id="2.4.2.1" evidence="3"/>
<comment type="subunit">
    <text evidence="3">Homohexamer. Dimer of a homotrimer.</text>
</comment>
<dbReference type="UniPathway" id="UPA00606"/>
<reference evidence="5 6" key="1">
    <citation type="journal article" date="2016" name="Nat. Commun.">
        <title>Thousands of microbial genomes shed light on interconnected biogeochemical processes in an aquifer system.</title>
        <authorList>
            <person name="Anantharaman K."/>
            <person name="Brown C.T."/>
            <person name="Hug L.A."/>
            <person name="Sharon I."/>
            <person name="Castelle C.J."/>
            <person name="Probst A.J."/>
            <person name="Thomas B.C."/>
            <person name="Singh A."/>
            <person name="Wilkins M.J."/>
            <person name="Karaoz U."/>
            <person name="Brodie E.L."/>
            <person name="Williams K.H."/>
            <person name="Hubbard S.S."/>
            <person name="Banfield J.F."/>
        </authorList>
    </citation>
    <scope>NUCLEOTIDE SEQUENCE [LARGE SCALE GENOMIC DNA]</scope>
</reference>
<feature type="binding site" evidence="3">
    <location>
        <begin position="52"/>
        <end position="53"/>
    </location>
    <ligand>
        <name>phosphate</name>
        <dbReference type="ChEBI" id="CHEBI:43474"/>
    </ligand>
</feature>
<evidence type="ECO:0000256" key="2">
    <source>
        <dbReference type="ARBA" id="ARBA00022679"/>
    </source>
</evidence>
<comment type="pathway">
    <text evidence="3">Purine metabolism; purine nucleoside salvage.</text>
</comment>
<feature type="site" description="Important for substrate specificity" evidence="3">
    <location>
        <position position="219"/>
    </location>
</feature>
<name>A0A1F4T5G5_UNCSA</name>
<comment type="catalytic activity">
    <reaction evidence="3">
        <text>a purine D-ribonucleoside + phosphate = a purine nucleobase + alpha-D-ribose 1-phosphate</text>
        <dbReference type="Rhea" id="RHEA:19805"/>
        <dbReference type="ChEBI" id="CHEBI:26386"/>
        <dbReference type="ChEBI" id="CHEBI:43474"/>
        <dbReference type="ChEBI" id="CHEBI:57720"/>
        <dbReference type="ChEBI" id="CHEBI:142355"/>
        <dbReference type="EC" id="2.4.2.1"/>
    </reaction>
</comment>
<dbReference type="NCBIfam" id="TIGR01694">
    <property type="entry name" value="MTAP"/>
    <property type="match status" value="1"/>
</dbReference>
<sequence>MTKIGIIGGSGLDDPKILKEPIEVEADSSFGKPSSLLTCGKIGGVEVAILARHGKDHSIMPTRVNYLANIYGLKEIGCTHILAATAVGSLREEIKPGNLVFPDQFIDFTRHRNVTFFTEKVVHTPMSDPYDRKLRDLLCKTSDELGYKYNRDVTVVTIEGPRFSTRAESHMFRAWGADIINMSTCPEVVLANELGIPYQTIAMSTDYDCWKEDEAPVTFEMVLERMKENAEKVKTLLIKAIPRIK</sequence>
<dbReference type="Proteomes" id="UP000178602">
    <property type="component" value="Unassembled WGS sequence"/>
</dbReference>
<dbReference type="HAMAP" id="MF_01963">
    <property type="entry name" value="MTAP"/>
    <property type="match status" value="1"/>
</dbReference>
<feature type="binding site" evidence="3">
    <location>
        <begin position="206"/>
        <end position="208"/>
    </location>
    <ligand>
        <name>substrate</name>
    </ligand>
</feature>
<dbReference type="Pfam" id="PF01048">
    <property type="entry name" value="PNP_UDP_1"/>
    <property type="match status" value="1"/>
</dbReference>
<dbReference type="InterPro" id="IPR010044">
    <property type="entry name" value="MTAP"/>
</dbReference>
<evidence type="ECO:0000313" key="6">
    <source>
        <dbReference type="Proteomes" id="UP000178602"/>
    </source>
</evidence>
<dbReference type="InterPro" id="IPR035994">
    <property type="entry name" value="Nucleoside_phosphorylase_sf"/>
</dbReference>
<dbReference type="GO" id="GO:0006166">
    <property type="term" value="P:purine ribonucleoside salvage"/>
    <property type="evidence" value="ECO:0007669"/>
    <property type="project" value="UniProtKB-UniRule"/>
</dbReference>
<evidence type="ECO:0000256" key="3">
    <source>
        <dbReference type="HAMAP-Rule" id="MF_01963"/>
    </source>
</evidence>
<protein>
    <recommendedName>
        <fullName evidence="3">Purine nucleoside phosphorylase</fullName>
        <shortName evidence="3">PNP</shortName>
        <ecNumber evidence="3">2.4.2.1</ecNumber>
    </recommendedName>
</protein>
<dbReference type="GO" id="GO:0005829">
    <property type="term" value="C:cytosol"/>
    <property type="evidence" value="ECO:0007669"/>
    <property type="project" value="TreeGrafter"/>
</dbReference>
<evidence type="ECO:0000313" key="5">
    <source>
        <dbReference type="EMBL" id="OGC27787.1"/>
    </source>
</evidence>
<gene>
    <name evidence="5" type="ORF">A3K49_02105</name>
</gene>
<keyword evidence="1 3" id="KW-0328">Glycosyltransferase</keyword>
<proteinExistence type="inferred from homology"/>
<comment type="miscellaneous">
    <text evidence="3">Although this enzyme belongs to the family of MTA phosphorylases based on sequence homology, it lacks several conserved amino acids in the substrate binding pocket that confer specificity towards MTA.</text>
</comment>
<keyword evidence="3" id="KW-0660">Purine salvage</keyword>
<accession>A0A1F4T5G5</accession>
<feature type="binding site" evidence="3">
    <location>
        <begin position="85"/>
        <end position="86"/>
    </location>
    <ligand>
        <name>phosphate</name>
        <dbReference type="ChEBI" id="CHEBI:43474"/>
    </ligand>
</feature>
<dbReference type="Gene3D" id="3.40.50.1580">
    <property type="entry name" value="Nucleoside phosphorylase domain"/>
    <property type="match status" value="1"/>
</dbReference>